<reference evidence="7" key="1">
    <citation type="submission" date="2019-12" db="EMBL/GenBank/DDBJ databases">
        <title>High-Quality draft genome sequences of three cyanobacteria isolated from the limestone walls of the Old Cathedral of Coimbra.</title>
        <authorList>
            <person name="Tiago I."/>
            <person name="Soares F."/>
            <person name="Portugal A."/>
        </authorList>
    </citation>
    <scope>NUCLEOTIDE SEQUENCE</scope>
    <source>
        <strain evidence="7">A</strain>
    </source>
</reference>
<protein>
    <recommendedName>
        <fullName evidence="6">GDT1 family protein</fullName>
    </recommendedName>
</protein>
<feature type="transmembrane region" description="Helical" evidence="6">
    <location>
        <begin position="70"/>
        <end position="89"/>
    </location>
</feature>
<evidence type="ECO:0000256" key="2">
    <source>
        <dbReference type="ARBA" id="ARBA00009190"/>
    </source>
</evidence>
<organism evidence="7 8">
    <name type="scientific">Myxacorys almedinensis A</name>
    <dbReference type="NCBI Taxonomy" id="2690445"/>
    <lineage>
        <taxon>Bacteria</taxon>
        <taxon>Bacillati</taxon>
        <taxon>Cyanobacteriota</taxon>
        <taxon>Cyanophyceae</taxon>
        <taxon>Leptolyngbyales</taxon>
        <taxon>Leptolyngbyaceae</taxon>
        <taxon>Myxacorys</taxon>
        <taxon>Myxacorys almedinensis</taxon>
    </lineage>
</organism>
<dbReference type="EMBL" id="WVIE01000016">
    <property type="protein sequence ID" value="NDJ18460.1"/>
    <property type="molecule type" value="Genomic_DNA"/>
</dbReference>
<comment type="caution">
    <text evidence="6">Lacks conserved residue(s) required for the propagation of feature annotation.</text>
</comment>
<dbReference type="PANTHER" id="PTHR12608">
    <property type="entry name" value="TRANSMEMBRANE PROTEIN HTP-1 RELATED"/>
    <property type="match status" value="1"/>
</dbReference>
<dbReference type="GO" id="GO:0046873">
    <property type="term" value="F:metal ion transmembrane transporter activity"/>
    <property type="evidence" value="ECO:0007669"/>
    <property type="project" value="InterPro"/>
</dbReference>
<evidence type="ECO:0000256" key="1">
    <source>
        <dbReference type="ARBA" id="ARBA00004141"/>
    </source>
</evidence>
<keyword evidence="4 6" id="KW-1133">Transmembrane helix</keyword>
<dbReference type="Pfam" id="PF01169">
    <property type="entry name" value="GDT1"/>
    <property type="match status" value="1"/>
</dbReference>
<accession>A0A8J7Z377</accession>
<keyword evidence="5 6" id="KW-0472">Membrane</keyword>
<dbReference type="Proteomes" id="UP000646053">
    <property type="component" value="Unassembled WGS sequence"/>
</dbReference>
<evidence type="ECO:0000313" key="7">
    <source>
        <dbReference type="EMBL" id="NDJ18460.1"/>
    </source>
</evidence>
<evidence type="ECO:0000256" key="5">
    <source>
        <dbReference type="ARBA" id="ARBA00023136"/>
    </source>
</evidence>
<keyword evidence="3 6" id="KW-0812">Transmembrane</keyword>
<evidence type="ECO:0000313" key="8">
    <source>
        <dbReference type="Proteomes" id="UP000646053"/>
    </source>
</evidence>
<dbReference type="GO" id="GO:0016020">
    <property type="term" value="C:membrane"/>
    <property type="evidence" value="ECO:0007669"/>
    <property type="project" value="UniProtKB-SubCell"/>
</dbReference>
<dbReference type="AlphaFoldDB" id="A0A8J7Z377"/>
<proteinExistence type="inferred from homology"/>
<comment type="caution">
    <text evidence="7">The sequence shown here is derived from an EMBL/GenBank/DDBJ whole genome shotgun (WGS) entry which is preliminary data.</text>
</comment>
<name>A0A8J7Z377_9CYAN</name>
<keyword evidence="8" id="KW-1185">Reference proteome</keyword>
<dbReference type="PANTHER" id="PTHR12608:SF1">
    <property type="entry name" value="TRANSMEMBRANE PROTEIN 165"/>
    <property type="match status" value="1"/>
</dbReference>
<dbReference type="RefSeq" id="WP_162423986.1">
    <property type="nucleotide sequence ID" value="NZ_WVIE01000016.1"/>
</dbReference>
<feature type="transmembrane region" description="Helical" evidence="6">
    <location>
        <begin position="40"/>
        <end position="58"/>
    </location>
</feature>
<evidence type="ECO:0000256" key="3">
    <source>
        <dbReference type="ARBA" id="ARBA00022692"/>
    </source>
</evidence>
<evidence type="ECO:0000256" key="6">
    <source>
        <dbReference type="RuleBase" id="RU365102"/>
    </source>
</evidence>
<comment type="similarity">
    <text evidence="2 6">Belongs to the GDT1 family.</text>
</comment>
<comment type="subcellular location">
    <subcellularLocation>
        <location evidence="1 6">Membrane</location>
        <topology evidence="1 6">Multi-pass membrane protein</topology>
    </subcellularLocation>
</comment>
<gene>
    <name evidence="7" type="ORF">GS601_14345</name>
</gene>
<dbReference type="InterPro" id="IPR001727">
    <property type="entry name" value="GDT1-like"/>
</dbReference>
<evidence type="ECO:0000256" key="4">
    <source>
        <dbReference type="ARBA" id="ARBA00022989"/>
    </source>
</evidence>
<sequence length="99" mass="10448">MDWQLLGISFVTVFLAELGDKSQLAAIALSSNVKNSPKAIFLGTIAALILASAIGVLVGEGTAQLLPTRWTKIVAAAGFAGMAIRLLWFSSTPDERECL</sequence>